<reference evidence="12 13" key="1">
    <citation type="submission" date="2019-05" db="EMBL/GenBank/DDBJ databases">
        <title>Genome sequences of Thalassotalea litorea 1K03283.</title>
        <authorList>
            <person name="Zhang D."/>
        </authorList>
    </citation>
    <scope>NUCLEOTIDE SEQUENCE [LARGE SCALE GENOMIC DNA]</scope>
    <source>
        <strain evidence="12 13">MCCC 1K03283</strain>
    </source>
</reference>
<keyword evidence="11" id="KW-1133">Transmembrane helix</keyword>
<dbReference type="Proteomes" id="UP000307790">
    <property type="component" value="Unassembled WGS sequence"/>
</dbReference>
<dbReference type="EMBL" id="VCBC01000006">
    <property type="protein sequence ID" value="TLU65827.1"/>
    <property type="molecule type" value="Genomic_DNA"/>
</dbReference>
<evidence type="ECO:0000256" key="3">
    <source>
        <dbReference type="ARBA" id="ARBA00021563"/>
    </source>
</evidence>
<evidence type="ECO:0000313" key="13">
    <source>
        <dbReference type="Proteomes" id="UP000307790"/>
    </source>
</evidence>
<dbReference type="GO" id="GO:0015627">
    <property type="term" value="C:type II protein secretion system complex"/>
    <property type="evidence" value="ECO:0007669"/>
    <property type="project" value="InterPro"/>
</dbReference>
<name>A0A5R9IP41_9GAMM</name>
<accession>A0A5R9IP41</accession>
<keyword evidence="6" id="KW-0997">Cell inner membrane</keyword>
<protein>
    <recommendedName>
        <fullName evidence="3">Type II secretion system protein N</fullName>
    </recommendedName>
    <alternativeName>
        <fullName evidence="10">General secretion pathway protein N</fullName>
    </alternativeName>
</protein>
<keyword evidence="5" id="KW-1003">Cell membrane</keyword>
<organism evidence="12 13">
    <name type="scientific">Thalassotalea litorea</name>
    <dbReference type="NCBI Taxonomy" id="2020715"/>
    <lineage>
        <taxon>Bacteria</taxon>
        <taxon>Pseudomonadati</taxon>
        <taxon>Pseudomonadota</taxon>
        <taxon>Gammaproteobacteria</taxon>
        <taxon>Alteromonadales</taxon>
        <taxon>Colwelliaceae</taxon>
        <taxon>Thalassotalea</taxon>
    </lineage>
</organism>
<dbReference type="GO" id="GO:0005886">
    <property type="term" value="C:plasma membrane"/>
    <property type="evidence" value="ECO:0007669"/>
    <property type="project" value="UniProtKB-SubCell"/>
</dbReference>
<evidence type="ECO:0000256" key="7">
    <source>
        <dbReference type="ARBA" id="ARBA00022692"/>
    </source>
</evidence>
<evidence type="ECO:0000313" key="12">
    <source>
        <dbReference type="EMBL" id="TLU65827.1"/>
    </source>
</evidence>
<evidence type="ECO:0000256" key="5">
    <source>
        <dbReference type="ARBA" id="ARBA00022475"/>
    </source>
</evidence>
<proteinExistence type="inferred from homology"/>
<comment type="similarity">
    <text evidence="2">Belongs to the GSP N family.</text>
</comment>
<keyword evidence="13" id="KW-1185">Reference proteome</keyword>
<comment type="subcellular location">
    <subcellularLocation>
        <location evidence="1">Cell inner membrane</location>
    </subcellularLocation>
</comment>
<evidence type="ECO:0000256" key="10">
    <source>
        <dbReference type="ARBA" id="ARBA00030772"/>
    </source>
</evidence>
<dbReference type="OrthoDB" id="6118198at2"/>
<evidence type="ECO:0000256" key="2">
    <source>
        <dbReference type="ARBA" id="ARBA00007208"/>
    </source>
</evidence>
<evidence type="ECO:0000256" key="9">
    <source>
        <dbReference type="ARBA" id="ARBA00023136"/>
    </source>
</evidence>
<keyword evidence="8" id="KW-0653">Protein transport</keyword>
<dbReference type="InterPro" id="IPR022792">
    <property type="entry name" value="T2SS_protein-GspN"/>
</dbReference>
<sequence>MKGVKKGLLYSLGFVLVYLVFLVAMAPANKLVAMVELPKDVVLHGVQGSVWAGEAKSMSTSNYEIKDVDWRLSLLSLVTMSPSADVSFGRSPRLGPTGSLTIKNDHPYVGLHNATMKIAAGQIVNLVTLPVDMQAGGLVSVDLTKFISGKQVCSEVDGEIFWQDANINAFEEDVQLGDFKGKLSCENDSLAITVDPENNLGLELSVYISQSGRVAAQGYLTPGPKFPANARSILGFLGNKDAQGRYRIRI</sequence>
<evidence type="ECO:0000256" key="11">
    <source>
        <dbReference type="SAM" id="Phobius"/>
    </source>
</evidence>
<evidence type="ECO:0000256" key="1">
    <source>
        <dbReference type="ARBA" id="ARBA00004533"/>
    </source>
</evidence>
<dbReference type="GO" id="GO:0015628">
    <property type="term" value="P:protein secretion by the type II secretion system"/>
    <property type="evidence" value="ECO:0007669"/>
    <property type="project" value="InterPro"/>
</dbReference>
<dbReference type="RefSeq" id="WP_138319487.1">
    <property type="nucleotide sequence ID" value="NZ_VCBC01000006.1"/>
</dbReference>
<comment type="caution">
    <text evidence="12">The sequence shown here is derived from an EMBL/GenBank/DDBJ whole genome shotgun (WGS) entry which is preliminary data.</text>
</comment>
<evidence type="ECO:0000256" key="8">
    <source>
        <dbReference type="ARBA" id="ARBA00022927"/>
    </source>
</evidence>
<keyword evidence="9 11" id="KW-0472">Membrane</keyword>
<evidence type="ECO:0000256" key="4">
    <source>
        <dbReference type="ARBA" id="ARBA00022448"/>
    </source>
</evidence>
<dbReference type="Pfam" id="PF01203">
    <property type="entry name" value="T2SSN"/>
    <property type="match status" value="1"/>
</dbReference>
<keyword evidence="4" id="KW-0813">Transport</keyword>
<gene>
    <name evidence="12" type="ORF">FE810_07900</name>
</gene>
<dbReference type="AlphaFoldDB" id="A0A5R9IP41"/>
<evidence type="ECO:0000256" key="6">
    <source>
        <dbReference type="ARBA" id="ARBA00022519"/>
    </source>
</evidence>
<feature type="transmembrane region" description="Helical" evidence="11">
    <location>
        <begin position="7"/>
        <end position="28"/>
    </location>
</feature>
<keyword evidence="7 11" id="KW-0812">Transmembrane</keyword>